<accession>A0ABX1R555</accession>
<protein>
    <submittedName>
        <fullName evidence="1">Uncharacterized protein</fullName>
    </submittedName>
</protein>
<evidence type="ECO:0000313" key="1">
    <source>
        <dbReference type="EMBL" id="NMH60388.1"/>
    </source>
</evidence>
<reference evidence="1 2" key="1">
    <citation type="submission" date="2020-03" db="EMBL/GenBank/DDBJ databases">
        <title>Alteromonas ponticola sp. nov., isolated from seawater.</title>
        <authorList>
            <person name="Yoon J.-H."/>
            <person name="Kim Y.-O."/>
        </authorList>
    </citation>
    <scope>NUCLEOTIDE SEQUENCE [LARGE SCALE GENOMIC DNA]</scope>
    <source>
        <strain evidence="1 2">MYP5</strain>
    </source>
</reference>
<proteinExistence type="predicted"/>
<dbReference type="EMBL" id="JAATNW010000005">
    <property type="protein sequence ID" value="NMH60388.1"/>
    <property type="molecule type" value="Genomic_DNA"/>
</dbReference>
<organism evidence="1 2">
    <name type="scientific">Alteromonas ponticola</name>
    <dbReference type="NCBI Taxonomy" id="2720613"/>
    <lineage>
        <taxon>Bacteria</taxon>
        <taxon>Pseudomonadati</taxon>
        <taxon>Pseudomonadota</taxon>
        <taxon>Gammaproteobacteria</taxon>
        <taxon>Alteromonadales</taxon>
        <taxon>Alteromonadaceae</taxon>
        <taxon>Alteromonas/Salinimonas group</taxon>
        <taxon>Alteromonas</taxon>
    </lineage>
</organism>
<name>A0ABX1R555_9ALTE</name>
<evidence type="ECO:0000313" key="2">
    <source>
        <dbReference type="Proteomes" id="UP000709336"/>
    </source>
</evidence>
<dbReference type="RefSeq" id="WP_169210947.1">
    <property type="nucleotide sequence ID" value="NZ_JAATNW010000005.1"/>
</dbReference>
<comment type="caution">
    <text evidence="1">The sequence shown here is derived from an EMBL/GenBank/DDBJ whole genome shotgun (WGS) entry which is preliminary data.</text>
</comment>
<keyword evidence="2" id="KW-1185">Reference proteome</keyword>
<gene>
    <name evidence="1" type="ORF">HCJ96_10185</name>
</gene>
<dbReference type="Proteomes" id="UP000709336">
    <property type="component" value="Unassembled WGS sequence"/>
</dbReference>
<sequence>MFRSLIVLAEIALLITVLQTPFAQYLFKDIQDTVSDWLVTLSELPEKRALTSIRNDATHQLSSLRPFQQDYLYEITESRTSLSHFHLQYCKGKEINPFINGQNLYQFCSVIQKSTLLDVPS</sequence>